<gene>
    <name evidence="1" type="ORF">GCM10009560_42440</name>
</gene>
<reference evidence="1 2" key="1">
    <citation type="journal article" date="2019" name="Int. J. Syst. Evol. Microbiol.">
        <title>The Global Catalogue of Microorganisms (GCM) 10K type strain sequencing project: providing services to taxonomists for standard genome sequencing and annotation.</title>
        <authorList>
            <consortium name="The Broad Institute Genomics Platform"/>
            <consortium name="The Broad Institute Genome Sequencing Center for Infectious Disease"/>
            <person name="Wu L."/>
            <person name="Ma J."/>
        </authorList>
    </citation>
    <scope>NUCLEOTIDE SEQUENCE [LARGE SCALE GENOMIC DNA]</scope>
    <source>
        <strain evidence="1 2">JCM 11136</strain>
    </source>
</reference>
<dbReference type="Gene3D" id="3.40.1660.10">
    <property type="entry name" value="EreA-like (biosynthetic domain)"/>
    <property type="match status" value="1"/>
</dbReference>
<dbReference type="EMBL" id="BAAAHQ010000022">
    <property type="protein sequence ID" value="GAA0934832.1"/>
    <property type="molecule type" value="Genomic_DNA"/>
</dbReference>
<evidence type="ECO:0000313" key="1">
    <source>
        <dbReference type="EMBL" id="GAA0934832.1"/>
    </source>
</evidence>
<name>A0ABN1PZX0_9ACTN</name>
<organism evidence="1 2">
    <name type="scientific">Nonomuraea longicatena</name>
    <dbReference type="NCBI Taxonomy" id="83682"/>
    <lineage>
        <taxon>Bacteria</taxon>
        <taxon>Bacillati</taxon>
        <taxon>Actinomycetota</taxon>
        <taxon>Actinomycetes</taxon>
        <taxon>Streptosporangiales</taxon>
        <taxon>Streptosporangiaceae</taxon>
        <taxon>Nonomuraea</taxon>
    </lineage>
</organism>
<dbReference type="SUPFAM" id="SSF159501">
    <property type="entry name" value="EreA/ChaN-like"/>
    <property type="match status" value="1"/>
</dbReference>
<accession>A0ABN1PZX0</accession>
<sequence length="95" mass="10068">MAWWAWPPQQVTDHIRTILSGTVDDTALQPPEPGSVEAAVAAAGLGLSVADLRRARPETGPDRIRIQSAYVHTPVLEAFDGVLSTPASTVADVQP</sequence>
<protein>
    <submittedName>
        <fullName evidence="1">Uncharacterized protein</fullName>
    </submittedName>
</protein>
<dbReference type="Proteomes" id="UP001501578">
    <property type="component" value="Unassembled WGS sequence"/>
</dbReference>
<comment type="caution">
    <text evidence="1">The sequence shown here is derived from an EMBL/GenBank/DDBJ whole genome shotgun (WGS) entry which is preliminary data.</text>
</comment>
<evidence type="ECO:0000313" key="2">
    <source>
        <dbReference type="Proteomes" id="UP001501578"/>
    </source>
</evidence>
<proteinExistence type="predicted"/>
<dbReference type="RefSeq" id="WP_343951667.1">
    <property type="nucleotide sequence ID" value="NZ_BAAAHQ010000022.1"/>
</dbReference>
<keyword evidence="2" id="KW-1185">Reference proteome</keyword>